<evidence type="ECO:0000313" key="2">
    <source>
        <dbReference type="Proteomes" id="UP000827976"/>
    </source>
</evidence>
<reference evidence="2" key="1">
    <citation type="journal article" date="2022" name="Nat. Commun.">
        <title>Chromosome evolution and the genetic basis of agronomically important traits in greater yam.</title>
        <authorList>
            <person name="Bredeson J.V."/>
            <person name="Lyons J.B."/>
            <person name="Oniyinde I.O."/>
            <person name="Okereke N.R."/>
            <person name="Kolade O."/>
            <person name="Nnabue I."/>
            <person name="Nwadili C.O."/>
            <person name="Hribova E."/>
            <person name="Parker M."/>
            <person name="Nwogha J."/>
            <person name="Shu S."/>
            <person name="Carlson J."/>
            <person name="Kariba R."/>
            <person name="Muthemba S."/>
            <person name="Knop K."/>
            <person name="Barton G.J."/>
            <person name="Sherwood A.V."/>
            <person name="Lopez-Montes A."/>
            <person name="Asiedu R."/>
            <person name="Jamnadass R."/>
            <person name="Muchugi A."/>
            <person name="Goodstein D."/>
            <person name="Egesi C.N."/>
            <person name="Featherston J."/>
            <person name="Asfaw A."/>
            <person name="Simpson G.G."/>
            <person name="Dolezel J."/>
            <person name="Hendre P.S."/>
            <person name="Van Deynze A."/>
            <person name="Kumar P.L."/>
            <person name="Obidiegwu J.E."/>
            <person name="Bhattacharjee R."/>
            <person name="Rokhsar D.S."/>
        </authorList>
    </citation>
    <scope>NUCLEOTIDE SEQUENCE [LARGE SCALE GENOMIC DNA]</scope>
    <source>
        <strain evidence="2">cv. TDa95/00328</strain>
    </source>
</reference>
<dbReference type="EMBL" id="CM037014">
    <property type="protein sequence ID" value="KAH7687697.1"/>
    <property type="molecule type" value="Genomic_DNA"/>
</dbReference>
<keyword evidence="2" id="KW-1185">Reference proteome</keyword>
<evidence type="ECO:0000313" key="1">
    <source>
        <dbReference type="EMBL" id="KAH7687697.1"/>
    </source>
</evidence>
<organism evidence="1 2">
    <name type="scientific">Dioscorea alata</name>
    <name type="common">Purple yam</name>
    <dbReference type="NCBI Taxonomy" id="55571"/>
    <lineage>
        <taxon>Eukaryota</taxon>
        <taxon>Viridiplantae</taxon>
        <taxon>Streptophyta</taxon>
        <taxon>Embryophyta</taxon>
        <taxon>Tracheophyta</taxon>
        <taxon>Spermatophyta</taxon>
        <taxon>Magnoliopsida</taxon>
        <taxon>Liliopsida</taxon>
        <taxon>Dioscoreales</taxon>
        <taxon>Dioscoreaceae</taxon>
        <taxon>Dioscorea</taxon>
    </lineage>
</organism>
<gene>
    <name evidence="1" type="ORF">IHE45_04G182700</name>
</gene>
<protein>
    <submittedName>
        <fullName evidence="1">Uncharacterized protein</fullName>
    </submittedName>
</protein>
<dbReference type="Proteomes" id="UP000827976">
    <property type="component" value="Chromosome 4"/>
</dbReference>
<sequence>MSSFHLLLLILLSLFISIHSCHGRLLTDDQIQPPNKRKDQSIESNPLKREWRTSGGAATTAQSLKDGKTRTSTKVEDHAVKAVLVSGAVRIQSHVSVSWHVPRMEKHRGHPGFNVDYAGPKTHPPSHN</sequence>
<name>A0ACB7WIF9_DIOAL</name>
<comment type="caution">
    <text evidence="1">The sequence shown here is derived from an EMBL/GenBank/DDBJ whole genome shotgun (WGS) entry which is preliminary data.</text>
</comment>
<accession>A0ACB7WIF9</accession>
<proteinExistence type="predicted"/>